<keyword evidence="7" id="KW-1185">Reference proteome</keyword>
<keyword evidence="4 5" id="KW-0472">Membrane</keyword>
<accession>A0A1G7AWR1</accession>
<dbReference type="AlphaFoldDB" id="A0A1G7AWR1"/>
<dbReference type="InterPro" id="IPR002293">
    <property type="entry name" value="AA/rel_permease1"/>
</dbReference>
<evidence type="ECO:0000256" key="3">
    <source>
        <dbReference type="ARBA" id="ARBA00022989"/>
    </source>
</evidence>
<feature type="transmembrane region" description="Helical" evidence="5">
    <location>
        <begin position="186"/>
        <end position="211"/>
    </location>
</feature>
<dbReference type="STRING" id="390242.SAMN04488024_11383"/>
<proteinExistence type="predicted"/>
<evidence type="ECO:0000256" key="4">
    <source>
        <dbReference type="ARBA" id="ARBA00023136"/>
    </source>
</evidence>
<dbReference type="GO" id="GO:0015171">
    <property type="term" value="F:amino acid transmembrane transporter activity"/>
    <property type="evidence" value="ECO:0007669"/>
    <property type="project" value="TreeGrafter"/>
</dbReference>
<comment type="subcellular location">
    <subcellularLocation>
        <location evidence="1">Membrane</location>
        <topology evidence="1">Multi-pass membrane protein</topology>
    </subcellularLocation>
</comment>
<feature type="transmembrane region" description="Helical" evidence="5">
    <location>
        <begin position="141"/>
        <end position="166"/>
    </location>
</feature>
<dbReference type="PANTHER" id="PTHR43243:SF11">
    <property type="entry name" value="AMINO ACID PERMEASE_ SLC12A DOMAIN-CONTAINING PROTEIN"/>
    <property type="match status" value="1"/>
</dbReference>
<feature type="transmembrane region" description="Helical" evidence="5">
    <location>
        <begin position="108"/>
        <end position="134"/>
    </location>
</feature>
<evidence type="ECO:0000256" key="1">
    <source>
        <dbReference type="ARBA" id="ARBA00004141"/>
    </source>
</evidence>
<keyword evidence="2 5" id="KW-0812">Transmembrane</keyword>
<organism evidence="6 7">
    <name type="scientific">Pedobacter soli</name>
    <dbReference type="NCBI Taxonomy" id="390242"/>
    <lineage>
        <taxon>Bacteria</taxon>
        <taxon>Pseudomonadati</taxon>
        <taxon>Bacteroidota</taxon>
        <taxon>Sphingobacteriia</taxon>
        <taxon>Sphingobacteriales</taxon>
        <taxon>Sphingobacteriaceae</taxon>
        <taxon>Pedobacter</taxon>
    </lineage>
</organism>
<gene>
    <name evidence="6" type="ORF">SAMN04488024_11383</name>
</gene>
<dbReference type="GO" id="GO:0016020">
    <property type="term" value="C:membrane"/>
    <property type="evidence" value="ECO:0007669"/>
    <property type="project" value="UniProtKB-SubCell"/>
</dbReference>
<sequence>MQHIKKLSELSATAICGNDITSSCLYVSALTIIYAGQYAWLALLIVSGVLFLFRKIYGEVVGALPLNGGAYNVLLNTTSKSNAAVAACLTILSYMTTAVISASEGMHYLHGIFPSVPVLLATAVLITLFLLLVISGISESAIVAVVIFVLHILAMLLLIGSGIWFVLANGLGVAKINFGMPMKGGFATALFLGFSTAMLGISGFESSANFVEEQKQGVFRKNAPQHVDCRFCDQSADGAYCCRGIAPF</sequence>
<evidence type="ECO:0000256" key="2">
    <source>
        <dbReference type="ARBA" id="ARBA00022692"/>
    </source>
</evidence>
<evidence type="ECO:0000256" key="5">
    <source>
        <dbReference type="SAM" id="Phobius"/>
    </source>
</evidence>
<feature type="transmembrane region" description="Helical" evidence="5">
    <location>
        <begin position="32"/>
        <end position="53"/>
    </location>
</feature>
<dbReference type="Proteomes" id="UP000199455">
    <property type="component" value="Unassembled WGS sequence"/>
</dbReference>
<evidence type="ECO:0000313" key="7">
    <source>
        <dbReference type="Proteomes" id="UP000199455"/>
    </source>
</evidence>
<protein>
    <submittedName>
        <fullName evidence="6">Amino acid permease</fullName>
    </submittedName>
</protein>
<dbReference type="EMBL" id="FMZH01000013">
    <property type="protein sequence ID" value="SDE19269.1"/>
    <property type="molecule type" value="Genomic_DNA"/>
</dbReference>
<evidence type="ECO:0000313" key="6">
    <source>
        <dbReference type="EMBL" id="SDE19269.1"/>
    </source>
</evidence>
<dbReference type="PANTHER" id="PTHR43243">
    <property type="entry name" value="INNER MEMBRANE TRANSPORTER YGJI-RELATED"/>
    <property type="match status" value="1"/>
</dbReference>
<feature type="transmembrane region" description="Helical" evidence="5">
    <location>
        <begin position="83"/>
        <end position="102"/>
    </location>
</feature>
<dbReference type="Gene3D" id="1.20.1740.10">
    <property type="entry name" value="Amino acid/polyamine transporter I"/>
    <property type="match status" value="1"/>
</dbReference>
<dbReference type="Pfam" id="PF13520">
    <property type="entry name" value="AA_permease_2"/>
    <property type="match status" value="1"/>
</dbReference>
<keyword evidence="3 5" id="KW-1133">Transmembrane helix</keyword>
<reference evidence="7" key="1">
    <citation type="submission" date="2016-10" db="EMBL/GenBank/DDBJ databases">
        <authorList>
            <person name="Varghese N."/>
            <person name="Submissions S."/>
        </authorList>
    </citation>
    <scope>NUCLEOTIDE SEQUENCE [LARGE SCALE GENOMIC DNA]</scope>
    <source>
        <strain evidence="7">DSM 18609</strain>
    </source>
</reference>
<name>A0A1G7AWR1_9SPHI</name>